<dbReference type="Gene3D" id="1.10.10.10">
    <property type="entry name" value="Winged helix-like DNA-binding domain superfamily/Winged helix DNA-binding domain"/>
    <property type="match status" value="1"/>
</dbReference>
<keyword evidence="1" id="KW-0805">Transcription regulation</keyword>
<dbReference type="PROSITE" id="PS51118">
    <property type="entry name" value="HTH_HXLR"/>
    <property type="match status" value="1"/>
</dbReference>
<feature type="domain" description="HTH hxlR-type" evidence="4">
    <location>
        <begin position="24"/>
        <end position="122"/>
    </location>
</feature>
<dbReference type="InterPro" id="IPR002577">
    <property type="entry name" value="HTH_HxlR"/>
</dbReference>
<dbReference type="RefSeq" id="WP_189025360.1">
    <property type="nucleotide sequence ID" value="NZ_BMNE01000002.1"/>
</dbReference>
<dbReference type="Pfam" id="PF01638">
    <property type="entry name" value="HxlR"/>
    <property type="match status" value="1"/>
</dbReference>
<evidence type="ECO:0000256" key="1">
    <source>
        <dbReference type="ARBA" id="ARBA00023015"/>
    </source>
</evidence>
<reference evidence="6" key="1">
    <citation type="journal article" date="2019" name="Int. J. Syst. Evol. Microbiol.">
        <title>The Global Catalogue of Microorganisms (GCM) 10K type strain sequencing project: providing services to taxonomists for standard genome sequencing and annotation.</title>
        <authorList>
            <consortium name="The Broad Institute Genomics Platform"/>
            <consortium name="The Broad Institute Genome Sequencing Center for Infectious Disease"/>
            <person name="Wu L."/>
            <person name="Ma J."/>
        </authorList>
    </citation>
    <scope>NUCLEOTIDE SEQUENCE [LARGE SCALE GENOMIC DNA]</scope>
    <source>
        <strain evidence="6">CGMCC 4.7329</strain>
    </source>
</reference>
<evidence type="ECO:0000313" key="5">
    <source>
        <dbReference type="EMBL" id="GGN72830.1"/>
    </source>
</evidence>
<organism evidence="5 6">
    <name type="scientific">Nocardia rhizosphaerihabitans</name>
    <dbReference type="NCBI Taxonomy" id="1691570"/>
    <lineage>
        <taxon>Bacteria</taxon>
        <taxon>Bacillati</taxon>
        <taxon>Actinomycetota</taxon>
        <taxon>Actinomycetes</taxon>
        <taxon>Mycobacteriales</taxon>
        <taxon>Nocardiaceae</taxon>
        <taxon>Nocardia</taxon>
    </lineage>
</organism>
<accession>A0ABQ2K6Q7</accession>
<dbReference type="EMBL" id="BMNE01000002">
    <property type="protein sequence ID" value="GGN72830.1"/>
    <property type="molecule type" value="Genomic_DNA"/>
</dbReference>
<evidence type="ECO:0000313" key="6">
    <source>
        <dbReference type="Proteomes" id="UP000658127"/>
    </source>
</evidence>
<dbReference type="PANTHER" id="PTHR33204">
    <property type="entry name" value="TRANSCRIPTIONAL REGULATOR, MARR FAMILY"/>
    <property type="match status" value="1"/>
</dbReference>
<keyword evidence="2" id="KW-0238">DNA-binding</keyword>
<gene>
    <name evidence="5" type="ORF">GCM10011610_14530</name>
</gene>
<proteinExistence type="predicted"/>
<dbReference type="InterPro" id="IPR036390">
    <property type="entry name" value="WH_DNA-bd_sf"/>
</dbReference>
<keyword evidence="3" id="KW-0804">Transcription</keyword>
<protein>
    <submittedName>
        <fullName evidence="5">Transcriptional regulator</fullName>
    </submittedName>
</protein>
<dbReference type="InterPro" id="IPR036388">
    <property type="entry name" value="WH-like_DNA-bd_sf"/>
</dbReference>
<evidence type="ECO:0000259" key="4">
    <source>
        <dbReference type="PROSITE" id="PS51118"/>
    </source>
</evidence>
<dbReference type="Proteomes" id="UP000658127">
    <property type="component" value="Unassembled WGS sequence"/>
</dbReference>
<sequence length="132" mass="14770">MSTRTAAERRAEAGAAYNAYVAECPARQLLDRIGDKWVSLAINALADGPLRYSEVDQRLAGVSQKMLTQTLRNLERDGLLTRTVLPEVPVRVEYRLTPLGEELLPVMRTIKSWAEQHMDQVLTARAAYDAQS</sequence>
<keyword evidence="6" id="KW-1185">Reference proteome</keyword>
<evidence type="ECO:0000256" key="3">
    <source>
        <dbReference type="ARBA" id="ARBA00023163"/>
    </source>
</evidence>
<evidence type="ECO:0000256" key="2">
    <source>
        <dbReference type="ARBA" id="ARBA00023125"/>
    </source>
</evidence>
<comment type="caution">
    <text evidence="5">The sequence shown here is derived from an EMBL/GenBank/DDBJ whole genome shotgun (WGS) entry which is preliminary data.</text>
</comment>
<dbReference type="PANTHER" id="PTHR33204:SF37">
    <property type="entry name" value="HTH-TYPE TRANSCRIPTIONAL REGULATOR YODB"/>
    <property type="match status" value="1"/>
</dbReference>
<dbReference type="SUPFAM" id="SSF46785">
    <property type="entry name" value="Winged helix' DNA-binding domain"/>
    <property type="match status" value="1"/>
</dbReference>
<name>A0ABQ2K6Q7_9NOCA</name>